<dbReference type="SMART" id="SM00342">
    <property type="entry name" value="HTH_ARAC"/>
    <property type="match status" value="1"/>
</dbReference>
<proteinExistence type="predicted"/>
<dbReference type="KEGG" id="hadh:FRZ61_24080"/>
<dbReference type="PROSITE" id="PS01124">
    <property type="entry name" value="HTH_ARAC_FAMILY_2"/>
    <property type="match status" value="1"/>
</dbReference>
<dbReference type="PANTHER" id="PTHR46796:SF2">
    <property type="entry name" value="TRANSCRIPTIONAL REGULATORY PROTEIN"/>
    <property type="match status" value="1"/>
</dbReference>
<dbReference type="Proteomes" id="UP000325797">
    <property type="component" value="Chromosome"/>
</dbReference>
<evidence type="ECO:0000256" key="2">
    <source>
        <dbReference type="ARBA" id="ARBA00023125"/>
    </source>
</evidence>
<evidence type="ECO:0000256" key="3">
    <source>
        <dbReference type="ARBA" id="ARBA00023163"/>
    </source>
</evidence>
<dbReference type="GO" id="GO:0043565">
    <property type="term" value="F:sequence-specific DNA binding"/>
    <property type="evidence" value="ECO:0007669"/>
    <property type="project" value="InterPro"/>
</dbReference>
<dbReference type="EMBL" id="CP042582">
    <property type="protein sequence ID" value="QEX22476.1"/>
    <property type="molecule type" value="Genomic_DNA"/>
</dbReference>
<dbReference type="InterPro" id="IPR018060">
    <property type="entry name" value="HTH_AraC"/>
</dbReference>
<evidence type="ECO:0000313" key="5">
    <source>
        <dbReference type="EMBL" id="QEX22476.1"/>
    </source>
</evidence>
<dbReference type="InterPro" id="IPR009057">
    <property type="entry name" value="Homeodomain-like_sf"/>
</dbReference>
<dbReference type="Pfam" id="PF12833">
    <property type="entry name" value="HTH_18"/>
    <property type="match status" value="1"/>
</dbReference>
<dbReference type="InterPro" id="IPR050204">
    <property type="entry name" value="AraC_XylS_family_regulators"/>
</dbReference>
<dbReference type="OrthoDB" id="9809338at2"/>
<dbReference type="InterPro" id="IPR037923">
    <property type="entry name" value="HTH-like"/>
</dbReference>
<protein>
    <submittedName>
        <fullName evidence="5">AraC family transcriptional regulator</fullName>
    </submittedName>
</protein>
<dbReference type="GO" id="GO:0003700">
    <property type="term" value="F:DNA-binding transcription factor activity"/>
    <property type="evidence" value="ECO:0007669"/>
    <property type="project" value="InterPro"/>
</dbReference>
<keyword evidence="3" id="KW-0804">Transcription</keyword>
<name>A0A5J6N6B8_9PROT</name>
<accession>A0A5J6N6B8</accession>
<dbReference type="PANTHER" id="PTHR46796">
    <property type="entry name" value="HTH-TYPE TRANSCRIPTIONAL ACTIVATOR RHAS-RELATED"/>
    <property type="match status" value="1"/>
</dbReference>
<evidence type="ECO:0000256" key="1">
    <source>
        <dbReference type="ARBA" id="ARBA00023015"/>
    </source>
</evidence>
<feature type="domain" description="HTH araC/xylS-type" evidence="4">
    <location>
        <begin position="185"/>
        <end position="282"/>
    </location>
</feature>
<dbReference type="Gene3D" id="1.10.10.60">
    <property type="entry name" value="Homeodomain-like"/>
    <property type="match status" value="1"/>
</dbReference>
<keyword evidence="1" id="KW-0805">Transcription regulation</keyword>
<dbReference type="RefSeq" id="WP_151117935.1">
    <property type="nucleotide sequence ID" value="NZ_CP042582.1"/>
</dbReference>
<dbReference type="Pfam" id="PF02311">
    <property type="entry name" value="AraC_binding"/>
    <property type="match status" value="1"/>
</dbReference>
<dbReference type="SUPFAM" id="SSF51215">
    <property type="entry name" value="Regulatory protein AraC"/>
    <property type="match status" value="1"/>
</dbReference>
<evidence type="ECO:0000259" key="4">
    <source>
        <dbReference type="PROSITE" id="PS01124"/>
    </source>
</evidence>
<dbReference type="SUPFAM" id="SSF46689">
    <property type="entry name" value="Homeodomain-like"/>
    <property type="match status" value="2"/>
</dbReference>
<sequence>MPTVLEHKSTPGLERSCRQGDWIRAAPACQGLERIEARFLGHAFDPHRHDTYAIGVTTQGVQSFRYRGRAEQSLPGQVLVLHPDEIHDGHAGTETGFRYRILYVDPGLIHDALAEWRYPLPFLREPVSDDRRLVAAVLPALEELDRPLEEVERDQILLDLAEALAAADPSLPRRRVSARDWRAVERARDFLDGHLRQGSRSAALEAATGLGRYALARQFRACLGTSPYRYLVMRRLDRARALIQQGRSLVEAALDSGFADQSHMTRHFRKAYGLTPKRWAGLFV</sequence>
<gene>
    <name evidence="5" type="ORF">FRZ61_24080</name>
</gene>
<dbReference type="AlphaFoldDB" id="A0A5J6N6B8"/>
<dbReference type="InterPro" id="IPR003313">
    <property type="entry name" value="AraC-bd"/>
</dbReference>
<evidence type="ECO:0000313" key="6">
    <source>
        <dbReference type="Proteomes" id="UP000325797"/>
    </source>
</evidence>
<keyword evidence="2" id="KW-0238">DNA-binding</keyword>
<organism evidence="5 6">
    <name type="scientific">Hypericibacter adhaerens</name>
    <dbReference type="NCBI Taxonomy" id="2602016"/>
    <lineage>
        <taxon>Bacteria</taxon>
        <taxon>Pseudomonadati</taxon>
        <taxon>Pseudomonadota</taxon>
        <taxon>Alphaproteobacteria</taxon>
        <taxon>Rhodospirillales</taxon>
        <taxon>Dongiaceae</taxon>
        <taxon>Hypericibacter</taxon>
    </lineage>
</organism>
<keyword evidence="6" id="KW-1185">Reference proteome</keyword>
<reference evidence="5 6" key="1">
    <citation type="submission" date="2019-08" db="EMBL/GenBank/DDBJ databases">
        <title>Hyperibacter terrae gen. nov., sp. nov. and Hyperibacter viscosus sp. nov., two new members in the family Rhodospirillaceae isolated from the rhizosphere of Hypericum perforatum.</title>
        <authorList>
            <person name="Noviana Z."/>
        </authorList>
    </citation>
    <scope>NUCLEOTIDE SEQUENCE [LARGE SCALE GENOMIC DNA]</scope>
    <source>
        <strain evidence="5 6">R5959</strain>
    </source>
</reference>